<dbReference type="InterPro" id="IPR006070">
    <property type="entry name" value="Sua5-like_dom"/>
</dbReference>
<dbReference type="GO" id="GO:0003725">
    <property type="term" value="F:double-stranded RNA binding"/>
    <property type="evidence" value="ECO:0007669"/>
    <property type="project" value="InterPro"/>
</dbReference>
<evidence type="ECO:0000259" key="12">
    <source>
        <dbReference type="PROSITE" id="PS51163"/>
    </source>
</evidence>
<dbReference type="PANTHER" id="PTHR17490:SF16">
    <property type="entry name" value="THREONYLCARBAMOYL-AMP SYNTHASE"/>
    <property type="match status" value="1"/>
</dbReference>
<keyword evidence="14" id="KW-1185">Reference proteome</keyword>
<dbReference type="InterPro" id="IPR017945">
    <property type="entry name" value="DHBP_synth_RibB-like_a/b_dom"/>
</dbReference>
<organism evidence="13 14">
    <name type="scientific">Paraflavisolibacter caeni</name>
    <dbReference type="NCBI Taxonomy" id="2982496"/>
    <lineage>
        <taxon>Bacteria</taxon>
        <taxon>Pseudomonadati</taxon>
        <taxon>Bacteroidota</taxon>
        <taxon>Chitinophagia</taxon>
        <taxon>Chitinophagales</taxon>
        <taxon>Chitinophagaceae</taxon>
        <taxon>Paraflavisolibacter</taxon>
    </lineage>
</organism>
<name>A0A9X2XV53_9BACT</name>
<comment type="subcellular location">
    <subcellularLocation>
        <location evidence="1">Cytoplasm</location>
    </subcellularLocation>
</comment>
<dbReference type="SUPFAM" id="SSF55821">
    <property type="entry name" value="YrdC/RibB"/>
    <property type="match status" value="1"/>
</dbReference>
<reference evidence="13" key="2">
    <citation type="submission" date="2023-04" db="EMBL/GenBank/DDBJ databases">
        <title>Paracnuella aquatica gen. nov., sp. nov., a member of the family Chitinophagaceae isolated from a hot spring.</title>
        <authorList>
            <person name="Wang C."/>
        </authorList>
    </citation>
    <scope>NUCLEOTIDE SEQUENCE</scope>
    <source>
        <strain evidence="13">LB-8</strain>
    </source>
</reference>
<keyword evidence="9" id="KW-0067">ATP-binding</keyword>
<sequence length="191" mass="21638">MKQLFDQEVERALQVLRNGGTILYPTDTVWGIGCDAANEFAIRKVFEIKKREDSKSMIVLVADERDILQYVAAPDPGVFDFIQEQTRPTTIIFENAIGLPSNLVAQDGSIAIRIVRDEFCRHLIKRLHKPLVSTSANISGEPTPQTFSQITEIVRQQVDYVVQWRKDDVTPSLPSQIIKWNNDGTKTIIRA</sequence>
<reference evidence="13" key="1">
    <citation type="submission" date="2022-09" db="EMBL/GenBank/DDBJ databases">
        <authorList>
            <person name="Yuan C."/>
            <person name="Ke Z."/>
        </authorList>
    </citation>
    <scope>NUCLEOTIDE SEQUENCE</scope>
    <source>
        <strain evidence="13">LB-8</strain>
    </source>
</reference>
<dbReference type="AlphaFoldDB" id="A0A9X2XV53"/>
<feature type="domain" description="YrdC-like" evidence="12">
    <location>
        <begin position="6"/>
        <end position="191"/>
    </location>
</feature>
<evidence type="ECO:0000256" key="5">
    <source>
        <dbReference type="ARBA" id="ARBA00022679"/>
    </source>
</evidence>
<evidence type="ECO:0000256" key="10">
    <source>
        <dbReference type="ARBA" id="ARBA00029774"/>
    </source>
</evidence>
<accession>A0A9X2XV53</accession>
<evidence type="ECO:0000256" key="11">
    <source>
        <dbReference type="ARBA" id="ARBA00048366"/>
    </source>
</evidence>
<evidence type="ECO:0000256" key="3">
    <source>
        <dbReference type="ARBA" id="ARBA00012584"/>
    </source>
</evidence>
<dbReference type="Gene3D" id="3.90.870.10">
    <property type="entry name" value="DHBP synthase"/>
    <property type="match status" value="1"/>
</dbReference>
<dbReference type="GO" id="GO:0005524">
    <property type="term" value="F:ATP binding"/>
    <property type="evidence" value="ECO:0007669"/>
    <property type="project" value="UniProtKB-KW"/>
</dbReference>
<dbReference type="EMBL" id="JAOTIF010000003">
    <property type="protein sequence ID" value="MCU7548957.1"/>
    <property type="molecule type" value="Genomic_DNA"/>
</dbReference>
<evidence type="ECO:0000256" key="4">
    <source>
        <dbReference type="ARBA" id="ARBA00022490"/>
    </source>
</evidence>
<evidence type="ECO:0000256" key="1">
    <source>
        <dbReference type="ARBA" id="ARBA00004496"/>
    </source>
</evidence>
<comment type="caution">
    <text evidence="13">The sequence shown here is derived from an EMBL/GenBank/DDBJ whole genome shotgun (WGS) entry which is preliminary data.</text>
</comment>
<keyword evidence="4" id="KW-0963">Cytoplasm</keyword>
<dbReference type="GO" id="GO:0006450">
    <property type="term" value="P:regulation of translational fidelity"/>
    <property type="evidence" value="ECO:0007669"/>
    <property type="project" value="TreeGrafter"/>
</dbReference>
<dbReference type="GO" id="GO:0005737">
    <property type="term" value="C:cytoplasm"/>
    <property type="evidence" value="ECO:0007669"/>
    <property type="project" value="UniProtKB-SubCell"/>
</dbReference>
<comment type="catalytic activity">
    <reaction evidence="11">
        <text>L-threonine + hydrogencarbonate + ATP = L-threonylcarbamoyladenylate + diphosphate + H2O</text>
        <dbReference type="Rhea" id="RHEA:36407"/>
        <dbReference type="ChEBI" id="CHEBI:15377"/>
        <dbReference type="ChEBI" id="CHEBI:17544"/>
        <dbReference type="ChEBI" id="CHEBI:30616"/>
        <dbReference type="ChEBI" id="CHEBI:33019"/>
        <dbReference type="ChEBI" id="CHEBI:57926"/>
        <dbReference type="ChEBI" id="CHEBI:73682"/>
        <dbReference type="EC" id="2.7.7.87"/>
    </reaction>
</comment>
<dbReference type="RefSeq" id="WP_279296401.1">
    <property type="nucleotide sequence ID" value="NZ_JAOTIF010000003.1"/>
</dbReference>
<evidence type="ECO:0000256" key="9">
    <source>
        <dbReference type="ARBA" id="ARBA00022840"/>
    </source>
</evidence>
<proteinExistence type="inferred from homology"/>
<keyword evidence="8" id="KW-0547">Nucleotide-binding</keyword>
<dbReference type="Pfam" id="PF01300">
    <property type="entry name" value="Sua5_yciO_yrdC"/>
    <property type="match status" value="1"/>
</dbReference>
<protein>
    <recommendedName>
        <fullName evidence="10">L-threonylcarbamoyladenylate synthase</fullName>
        <ecNumber evidence="3">2.7.7.87</ecNumber>
    </recommendedName>
    <alternativeName>
        <fullName evidence="10">L-threonylcarbamoyladenylate synthase</fullName>
    </alternativeName>
</protein>
<evidence type="ECO:0000256" key="2">
    <source>
        <dbReference type="ARBA" id="ARBA00007663"/>
    </source>
</evidence>
<evidence type="ECO:0000313" key="14">
    <source>
        <dbReference type="Proteomes" id="UP001155483"/>
    </source>
</evidence>
<dbReference type="NCBIfam" id="TIGR00057">
    <property type="entry name" value="L-threonylcarbamoyladenylate synthase"/>
    <property type="match status" value="1"/>
</dbReference>
<dbReference type="GO" id="GO:0000049">
    <property type="term" value="F:tRNA binding"/>
    <property type="evidence" value="ECO:0007669"/>
    <property type="project" value="TreeGrafter"/>
</dbReference>
<dbReference type="GO" id="GO:0008033">
    <property type="term" value="P:tRNA processing"/>
    <property type="evidence" value="ECO:0007669"/>
    <property type="project" value="UniProtKB-KW"/>
</dbReference>
<keyword evidence="7 13" id="KW-0548">Nucleotidyltransferase</keyword>
<dbReference type="GO" id="GO:0061710">
    <property type="term" value="F:L-threonylcarbamoyladenylate synthase"/>
    <property type="evidence" value="ECO:0007669"/>
    <property type="project" value="UniProtKB-EC"/>
</dbReference>
<gene>
    <name evidence="13" type="ORF">OCK74_07505</name>
</gene>
<evidence type="ECO:0000256" key="7">
    <source>
        <dbReference type="ARBA" id="ARBA00022695"/>
    </source>
</evidence>
<dbReference type="Proteomes" id="UP001155483">
    <property type="component" value="Unassembled WGS sequence"/>
</dbReference>
<evidence type="ECO:0000313" key="13">
    <source>
        <dbReference type="EMBL" id="MCU7548957.1"/>
    </source>
</evidence>
<evidence type="ECO:0000256" key="6">
    <source>
        <dbReference type="ARBA" id="ARBA00022694"/>
    </source>
</evidence>
<evidence type="ECO:0000256" key="8">
    <source>
        <dbReference type="ARBA" id="ARBA00022741"/>
    </source>
</evidence>
<dbReference type="EC" id="2.7.7.87" evidence="3"/>
<dbReference type="PANTHER" id="PTHR17490">
    <property type="entry name" value="SUA5"/>
    <property type="match status" value="1"/>
</dbReference>
<keyword evidence="5 13" id="KW-0808">Transferase</keyword>
<dbReference type="PROSITE" id="PS51163">
    <property type="entry name" value="YRDC"/>
    <property type="match status" value="1"/>
</dbReference>
<comment type="similarity">
    <text evidence="2">Belongs to the SUA5 family.</text>
</comment>
<keyword evidence="6" id="KW-0819">tRNA processing</keyword>
<dbReference type="InterPro" id="IPR050156">
    <property type="entry name" value="TC-AMP_synthase_SUA5"/>
</dbReference>